<sequence>METRGGRFAGQVDVALERAGVRQLHGAQACVVVFDTAEWSNGRQQAALMLDAWERARAARFRFEADRTRYVLAHAFWRRVLRMCLGTGSVLPRVLPDALGRPLLPDHPGHVTSLSRSGPFAAVAVARWTAVGVDIERFPPRHAIDDVLAVVSTPGEREALAGLVGEPRQRAALGLWTAKEAVLKACGTGLQVDPARVDTSCHPIPDPCGRSLAWRLLRLELPGGVMGAVATPGEAGALSVCWLGAGGGSTACADWTL</sequence>
<dbReference type="PANTHER" id="PTHR12215:SF10">
    <property type="entry name" value="L-AMINOADIPATE-SEMIALDEHYDE DEHYDROGENASE-PHOSPHOPANTETHEINYL TRANSFERASE"/>
    <property type="match status" value="1"/>
</dbReference>
<dbReference type="InterPro" id="IPR008278">
    <property type="entry name" value="4-PPantetheinyl_Trfase_dom"/>
</dbReference>
<accession>A0ABT1F7H6</accession>
<dbReference type="SUPFAM" id="SSF56214">
    <property type="entry name" value="4'-phosphopantetheinyl transferase"/>
    <property type="match status" value="2"/>
</dbReference>
<comment type="similarity">
    <text evidence="1">Belongs to the P-Pant transferase superfamily. Gsp/Sfp/HetI/AcpT family.</text>
</comment>
<dbReference type="Proteomes" id="UP001204615">
    <property type="component" value="Unassembled WGS sequence"/>
</dbReference>
<feature type="domain" description="4'-phosphopantetheinyl transferase" evidence="3">
    <location>
        <begin position="130"/>
        <end position="204"/>
    </location>
</feature>
<evidence type="ECO:0000313" key="4">
    <source>
        <dbReference type="EMBL" id="MCP1373336.1"/>
    </source>
</evidence>
<gene>
    <name evidence="4" type="ORF">NC595_04610</name>
</gene>
<dbReference type="InterPro" id="IPR037143">
    <property type="entry name" value="4-PPantetheinyl_Trfase_dom_sf"/>
</dbReference>
<evidence type="ECO:0000256" key="2">
    <source>
        <dbReference type="ARBA" id="ARBA00022679"/>
    </source>
</evidence>
<dbReference type="RefSeq" id="WP_253565081.1">
    <property type="nucleotide sequence ID" value="NZ_JAMZEK010000001.1"/>
</dbReference>
<reference evidence="4 5" key="1">
    <citation type="submission" date="2022-06" db="EMBL/GenBank/DDBJ databases">
        <title>Dyella sp. Sa strain:Sa Genome sequencing.</title>
        <authorList>
            <person name="Park S."/>
        </authorList>
    </citation>
    <scope>NUCLEOTIDE SEQUENCE [LARGE SCALE GENOMIC DNA]</scope>
    <source>
        <strain evidence="4 5">Sa</strain>
    </source>
</reference>
<dbReference type="GO" id="GO:0016740">
    <property type="term" value="F:transferase activity"/>
    <property type="evidence" value="ECO:0007669"/>
    <property type="project" value="UniProtKB-KW"/>
</dbReference>
<dbReference type="Pfam" id="PF01648">
    <property type="entry name" value="ACPS"/>
    <property type="match status" value="1"/>
</dbReference>
<comment type="caution">
    <text evidence="4">The sequence shown here is derived from an EMBL/GenBank/DDBJ whole genome shotgun (WGS) entry which is preliminary data.</text>
</comment>
<dbReference type="Gene3D" id="3.90.470.20">
    <property type="entry name" value="4'-phosphopantetheinyl transferase domain"/>
    <property type="match status" value="2"/>
</dbReference>
<keyword evidence="2 4" id="KW-0808">Transferase</keyword>
<evidence type="ECO:0000259" key="3">
    <source>
        <dbReference type="Pfam" id="PF01648"/>
    </source>
</evidence>
<dbReference type="PANTHER" id="PTHR12215">
    <property type="entry name" value="PHOSPHOPANTETHEINE TRANSFERASE"/>
    <property type="match status" value="1"/>
</dbReference>
<organism evidence="4 5">
    <name type="scientific">Dyella lutea</name>
    <dbReference type="NCBI Taxonomy" id="2950441"/>
    <lineage>
        <taxon>Bacteria</taxon>
        <taxon>Pseudomonadati</taxon>
        <taxon>Pseudomonadota</taxon>
        <taxon>Gammaproteobacteria</taxon>
        <taxon>Lysobacterales</taxon>
        <taxon>Rhodanobacteraceae</taxon>
        <taxon>Dyella</taxon>
    </lineage>
</organism>
<dbReference type="EMBL" id="JAMZEK010000001">
    <property type="protein sequence ID" value="MCP1373336.1"/>
    <property type="molecule type" value="Genomic_DNA"/>
</dbReference>
<evidence type="ECO:0000256" key="1">
    <source>
        <dbReference type="ARBA" id="ARBA00010990"/>
    </source>
</evidence>
<proteinExistence type="inferred from homology"/>
<evidence type="ECO:0000313" key="5">
    <source>
        <dbReference type="Proteomes" id="UP001204615"/>
    </source>
</evidence>
<dbReference type="InterPro" id="IPR050559">
    <property type="entry name" value="P-Pant_transferase_sf"/>
</dbReference>
<protein>
    <submittedName>
        <fullName evidence="4">4'-phosphopantetheinyl transferase superfamily protein</fullName>
    </submittedName>
</protein>
<keyword evidence="5" id="KW-1185">Reference proteome</keyword>
<name>A0ABT1F7H6_9GAMM</name>